<dbReference type="HOGENOM" id="CLU_3328795_0_0_10"/>
<dbReference type="KEGG" id="hsw:Hsw_2375"/>
<dbReference type="Proteomes" id="UP000019423">
    <property type="component" value="Chromosome"/>
</dbReference>
<protein>
    <submittedName>
        <fullName evidence="1">Uncharacterized protein</fullName>
    </submittedName>
</protein>
<evidence type="ECO:0000313" key="2">
    <source>
        <dbReference type="Proteomes" id="UP000019423"/>
    </source>
</evidence>
<organism evidence="1 2">
    <name type="scientific">Hymenobacter swuensis DY53</name>
    <dbReference type="NCBI Taxonomy" id="1227739"/>
    <lineage>
        <taxon>Bacteria</taxon>
        <taxon>Pseudomonadati</taxon>
        <taxon>Bacteroidota</taxon>
        <taxon>Cytophagia</taxon>
        <taxon>Cytophagales</taxon>
        <taxon>Hymenobacteraceae</taxon>
        <taxon>Hymenobacter</taxon>
    </lineage>
</organism>
<name>W8F8E6_9BACT</name>
<reference evidence="1 2" key="1">
    <citation type="submission" date="2014-01" db="EMBL/GenBank/DDBJ databases">
        <title>Complete genome sequence of ionizing-radiation resistance bacterium Hymenobacter swuensis DY53.</title>
        <authorList>
            <person name="Jung J.-H."/>
            <person name="Jeong S.-W."/>
            <person name="Joe M.-H."/>
            <person name="Cho y.-j."/>
            <person name="Kim M.-K."/>
            <person name="Lim S.-Y."/>
        </authorList>
    </citation>
    <scope>NUCLEOTIDE SEQUENCE [LARGE SCALE GENOMIC DNA]</scope>
    <source>
        <strain evidence="1 2">DY53</strain>
    </source>
</reference>
<dbReference type="EMBL" id="CP007145">
    <property type="protein sequence ID" value="AHJ97970.1"/>
    <property type="molecule type" value="Genomic_DNA"/>
</dbReference>
<evidence type="ECO:0000313" key="1">
    <source>
        <dbReference type="EMBL" id="AHJ97970.1"/>
    </source>
</evidence>
<proteinExistence type="predicted"/>
<sequence length="38" mass="4316">MLRWPVAEDAGSNQTTYYLILGLTAATVWRNYCACLLH</sequence>
<dbReference type="AlphaFoldDB" id="W8F8E6"/>
<keyword evidence="2" id="KW-1185">Reference proteome</keyword>
<gene>
    <name evidence="1" type="ORF">Hsw_2375</name>
</gene>
<accession>W8F8E6</accession>
<dbReference type="STRING" id="1227739.Hsw_2375"/>
<dbReference type="PATRIC" id="fig|1227739.3.peg.2574"/>